<dbReference type="Proteomes" id="UP000191820">
    <property type="component" value="Chromosome"/>
</dbReference>
<name>A0ABN4YF97_9GAMM</name>
<keyword evidence="2" id="KW-1185">Reference proteome</keyword>
<sequence length="88" mass="10106">MARQVIYTFKGQTKTIAFSYDKHHDLYEAAAEAEGIDLSRFLAMEQQIALTSKKGARAEKDFRKTEFARFGFSSIKFVREDDEETSNS</sequence>
<dbReference type="RefSeq" id="WP_055024280.1">
    <property type="nucleotide sequence ID" value="NZ_CANMJJ010000004.1"/>
</dbReference>
<evidence type="ECO:0000313" key="2">
    <source>
        <dbReference type="Proteomes" id="UP000191820"/>
    </source>
</evidence>
<dbReference type="EMBL" id="CP020472">
    <property type="protein sequence ID" value="ARD21474.1"/>
    <property type="molecule type" value="Genomic_DNA"/>
</dbReference>
<reference evidence="1 2" key="1">
    <citation type="submission" date="2017-03" db="EMBL/GenBank/DDBJ databases">
        <title>Genome sequencing of Shewanella japonica KCTC 22435.</title>
        <authorList>
            <person name="Kim K.M."/>
        </authorList>
    </citation>
    <scope>NUCLEOTIDE SEQUENCE [LARGE SCALE GENOMIC DNA]</scope>
    <source>
        <strain evidence="1 2">KCTC 22435</strain>
    </source>
</reference>
<dbReference type="InterPro" id="IPR021343">
    <property type="entry name" value="DUF2960"/>
</dbReference>
<evidence type="ECO:0008006" key="3">
    <source>
        <dbReference type="Google" id="ProtNLM"/>
    </source>
</evidence>
<proteinExistence type="predicted"/>
<accession>A0ABN4YF97</accession>
<protein>
    <recommendedName>
        <fullName evidence="3">DUF2960 domain-containing protein</fullName>
    </recommendedName>
</protein>
<gene>
    <name evidence="1" type="ORF">SJ2017_1147</name>
</gene>
<dbReference type="Pfam" id="PF11173">
    <property type="entry name" value="DUF2960"/>
    <property type="match status" value="1"/>
</dbReference>
<organism evidence="1 2">
    <name type="scientific">Shewanella japonica</name>
    <dbReference type="NCBI Taxonomy" id="93973"/>
    <lineage>
        <taxon>Bacteria</taxon>
        <taxon>Pseudomonadati</taxon>
        <taxon>Pseudomonadota</taxon>
        <taxon>Gammaproteobacteria</taxon>
        <taxon>Alteromonadales</taxon>
        <taxon>Shewanellaceae</taxon>
        <taxon>Shewanella</taxon>
    </lineage>
</organism>
<evidence type="ECO:0000313" key="1">
    <source>
        <dbReference type="EMBL" id="ARD21474.1"/>
    </source>
</evidence>